<dbReference type="SUPFAM" id="SSF56601">
    <property type="entry name" value="beta-lactamase/transpeptidase-like"/>
    <property type="match status" value="1"/>
</dbReference>
<dbReference type="PRINTS" id="PR00118">
    <property type="entry name" value="BLACTAMASEA"/>
</dbReference>
<dbReference type="RefSeq" id="WP_137336639.1">
    <property type="nucleotide sequence ID" value="NZ_CP040078.1"/>
</dbReference>
<dbReference type="InterPro" id="IPR000871">
    <property type="entry name" value="Beta-lactam_class-A"/>
</dbReference>
<dbReference type="PROSITE" id="PS51257">
    <property type="entry name" value="PROKAR_LIPOPROTEIN"/>
    <property type="match status" value="1"/>
</dbReference>
<dbReference type="InterPro" id="IPR045155">
    <property type="entry name" value="Beta-lactam_cat"/>
</dbReference>
<feature type="domain" description="Beta-lactamase class A catalytic" evidence="5">
    <location>
        <begin position="54"/>
        <end position="268"/>
    </location>
</feature>
<organism evidence="6 7">
    <name type="scientific">Trinickia violacea</name>
    <dbReference type="NCBI Taxonomy" id="2571746"/>
    <lineage>
        <taxon>Bacteria</taxon>
        <taxon>Pseudomonadati</taxon>
        <taxon>Pseudomonadota</taxon>
        <taxon>Betaproteobacteria</taxon>
        <taxon>Burkholderiales</taxon>
        <taxon>Burkholderiaceae</taxon>
        <taxon>Trinickia</taxon>
    </lineage>
</organism>
<dbReference type="Proteomes" id="UP000298656">
    <property type="component" value="Chromosome 2"/>
</dbReference>
<dbReference type="NCBIfam" id="NF033103">
    <property type="entry name" value="bla_class_A"/>
    <property type="match status" value="1"/>
</dbReference>
<dbReference type="GO" id="GO:0008800">
    <property type="term" value="F:beta-lactamase activity"/>
    <property type="evidence" value="ECO:0007669"/>
    <property type="project" value="UniProtKB-EC"/>
</dbReference>
<gene>
    <name evidence="6" type="primary">bla</name>
    <name evidence="6" type="ORF">FAZ95_33270</name>
</gene>
<dbReference type="GO" id="GO:0046677">
    <property type="term" value="P:response to antibiotic"/>
    <property type="evidence" value="ECO:0007669"/>
    <property type="project" value="InterPro"/>
</dbReference>
<dbReference type="GO" id="GO:0030655">
    <property type="term" value="P:beta-lactam antibiotic catabolic process"/>
    <property type="evidence" value="ECO:0007669"/>
    <property type="project" value="InterPro"/>
</dbReference>
<sequence length="295" mass="31112">MKPSALRRSLLLAAVSTPLVGACASLTAGPQRNSTVQAELAKLEASSGGRLGLAAIDTGSGARLLHRADERFAFCSTFKVIAASAILKRSENEPGLLERRVIYSTQDLVTYSPITKPNVASGMTVAELCAAAIDYSDNTAGNLLMKILGGPQAVTAFARSIGNETFRLDRWETELNTAIPGDLRDTSTPASMAHSLQQLALGDALAPRQREQLQAWLRANTTGGKRIRAGVPADWQVGDKTGTGDYGTTNDIGVVWRPSGAPLVIAIYFTQPRQDASPRDDVLAAAARIVAAALG</sequence>
<dbReference type="EMBL" id="CP040078">
    <property type="protein sequence ID" value="QCP53870.1"/>
    <property type="molecule type" value="Genomic_DNA"/>
</dbReference>
<dbReference type="EC" id="3.5.2.6" evidence="3"/>
<reference evidence="6 7" key="1">
    <citation type="submission" date="2019-05" db="EMBL/GenBank/DDBJ databases">
        <title>Burkholderia sp. DHOD12, isolated from subtropical forest soil.</title>
        <authorList>
            <person name="Gao Z.-H."/>
            <person name="Qiu L.-H."/>
        </authorList>
    </citation>
    <scope>NUCLEOTIDE SEQUENCE [LARGE SCALE GENOMIC DNA]</scope>
    <source>
        <strain evidence="6 7">DHOD12</strain>
    </source>
</reference>
<evidence type="ECO:0000313" key="6">
    <source>
        <dbReference type="EMBL" id="QCP53870.1"/>
    </source>
</evidence>
<proteinExistence type="inferred from homology"/>
<name>A0A4V1EII3_9BURK</name>
<evidence type="ECO:0000313" key="7">
    <source>
        <dbReference type="Proteomes" id="UP000298656"/>
    </source>
</evidence>
<dbReference type="PANTHER" id="PTHR35333">
    <property type="entry name" value="BETA-LACTAMASE"/>
    <property type="match status" value="1"/>
</dbReference>
<evidence type="ECO:0000256" key="1">
    <source>
        <dbReference type="ARBA" id="ARBA00001526"/>
    </source>
</evidence>
<dbReference type="KEGG" id="tvl:FAZ95_33270"/>
<accession>A0A4V1EII3</accession>
<comment type="catalytic activity">
    <reaction evidence="1">
        <text>a beta-lactam + H2O = a substituted beta-amino acid</text>
        <dbReference type="Rhea" id="RHEA:20401"/>
        <dbReference type="ChEBI" id="CHEBI:15377"/>
        <dbReference type="ChEBI" id="CHEBI:35627"/>
        <dbReference type="ChEBI" id="CHEBI:140347"/>
        <dbReference type="EC" id="3.5.2.6"/>
    </reaction>
</comment>
<dbReference type="PANTHER" id="PTHR35333:SF3">
    <property type="entry name" value="BETA-LACTAMASE-TYPE TRANSPEPTIDASE FOLD CONTAINING PROTEIN"/>
    <property type="match status" value="1"/>
</dbReference>
<evidence type="ECO:0000259" key="5">
    <source>
        <dbReference type="Pfam" id="PF13354"/>
    </source>
</evidence>
<evidence type="ECO:0000256" key="4">
    <source>
        <dbReference type="SAM" id="SignalP"/>
    </source>
</evidence>
<dbReference type="Pfam" id="PF13354">
    <property type="entry name" value="Beta-lactamase2"/>
    <property type="match status" value="1"/>
</dbReference>
<protein>
    <recommendedName>
        <fullName evidence="3">beta-lactamase</fullName>
        <ecNumber evidence="3">3.5.2.6</ecNumber>
    </recommendedName>
</protein>
<evidence type="ECO:0000256" key="3">
    <source>
        <dbReference type="ARBA" id="ARBA00012865"/>
    </source>
</evidence>
<dbReference type="OrthoDB" id="9784149at2"/>
<dbReference type="AlphaFoldDB" id="A0A4V1EII3"/>
<keyword evidence="7" id="KW-1185">Reference proteome</keyword>
<dbReference type="Gene3D" id="3.40.710.10">
    <property type="entry name" value="DD-peptidase/beta-lactamase superfamily"/>
    <property type="match status" value="1"/>
</dbReference>
<feature type="chain" id="PRO_5020856498" description="beta-lactamase" evidence="4">
    <location>
        <begin position="25"/>
        <end position="295"/>
    </location>
</feature>
<keyword evidence="4" id="KW-0732">Signal</keyword>
<dbReference type="InterPro" id="IPR012338">
    <property type="entry name" value="Beta-lactam/transpept-like"/>
</dbReference>
<evidence type="ECO:0000256" key="2">
    <source>
        <dbReference type="ARBA" id="ARBA00009009"/>
    </source>
</evidence>
<feature type="signal peptide" evidence="4">
    <location>
        <begin position="1"/>
        <end position="24"/>
    </location>
</feature>
<comment type="similarity">
    <text evidence="2">Belongs to the class-A beta-lactamase family.</text>
</comment>